<dbReference type="Proteomes" id="UP000814128">
    <property type="component" value="Unassembled WGS sequence"/>
</dbReference>
<proteinExistence type="predicted"/>
<reference evidence="1" key="1">
    <citation type="submission" date="2021-02" db="EMBL/GenBank/DDBJ databases">
        <authorList>
            <consortium name="DOE Joint Genome Institute"/>
            <person name="Ahrendt S."/>
            <person name="Looney B.P."/>
            <person name="Miyauchi S."/>
            <person name="Morin E."/>
            <person name="Drula E."/>
            <person name="Courty P.E."/>
            <person name="Chicoki N."/>
            <person name="Fauchery L."/>
            <person name="Kohler A."/>
            <person name="Kuo A."/>
            <person name="Labutti K."/>
            <person name="Pangilinan J."/>
            <person name="Lipzen A."/>
            <person name="Riley R."/>
            <person name="Andreopoulos W."/>
            <person name="He G."/>
            <person name="Johnson J."/>
            <person name="Barry K.W."/>
            <person name="Grigoriev I.V."/>
            <person name="Nagy L."/>
            <person name="Hibbett D."/>
            <person name="Henrissat B."/>
            <person name="Matheny P.B."/>
            <person name="Labbe J."/>
            <person name="Martin F."/>
        </authorList>
    </citation>
    <scope>NUCLEOTIDE SEQUENCE</scope>
    <source>
        <strain evidence="1">EC-137</strain>
    </source>
</reference>
<sequence>MFHSKSLSKFARRMQANKMDKRTPGSEDGHVSEAGTSVPGLSTVAEEDGWSDFEEVSLDEVDEEPKADRGGGIDSELARDASTSLSQPPAVDAPDAAPDTAPAPTDSLRDPFATPSDYWRRSPASSLRPGSASSAVNPTTPLDRVRHSSKASRRSRRSSGHRNTLGTDLRLLLDFPLPPKSIPTPQSSVRSRQAAQELTPIADDRSVFYDSDPFRAESLRTEALFGPEFATEYLASNRALSTIESSARESFHTAQSVVSRRSTPPPPETAASSPPLPPSPPLSSSPPSLPPKDKPPRATSPAPRSLPPRRLPGLEPSSLHKRTPSSASHSTTFSKATASLRRFSSFTRDTLRSSFQPRPKKRAQDAPAESATNPNANRKSRYELPELGRESFHISIPSFKDGLLEKTQGLDQELVNDLQSAQPYPRSKPATSRHGRFKSAPSLLVTPIATEPRFVFPVTESPPLEPVANHPPRPTRPAPPIPPELSPLPLDPPPFAKFTRVDPRELSVSPTADPRLSSAAVSFVPPSPSWLSRNVIDLEEWFNGSDGKLLTPGLSNSSHESLVSSDSFYSNRVEPSDSEDDVSTIDNRTPPLSSPPSPTFPAPSTVPPASRPVLLPSRRLAPPTSAASSSPSETLSVRGYVDIHDGLTARSTRTKLTIDTNLSGFPLGRVPPREYRIYSPPLSLCSRTPVSTKLASSRARTRSRSNSVTRATITHYRRSVVESRIRTGTSSRTDSTRRTGPKSKQSSGSSRTLRIPIGTGPTTLYEGPASTYAHSSPTVSLLPPLDLVSVTDVNGAYASSSFSSSSPSTTAPPIRRRYPPRGPRPDFH</sequence>
<gene>
    <name evidence="1" type="ORF">K488DRAFT_84228</name>
</gene>
<reference evidence="1" key="2">
    <citation type="journal article" date="2022" name="New Phytol.">
        <title>Evolutionary transition to the ectomycorrhizal habit in the genomes of a hyperdiverse lineage of mushroom-forming fungi.</title>
        <authorList>
            <person name="Looney B."/>
            <person name="Miyauchi S."/>
            <person name="Morin E."/>
            <person name="Drula E."/>
            <person name="Courty P.E."/>
            <person name="Kohler A."/>
            <person name="Kuo A."/>
            <person name="LaButti K."/>
            <person name="Pangilinan J."/>
            <person name="Lipzen A."/>
            <person name="Riley R."/>
            <person name="Andreopoulos W."/>
            <person name="He G."/>
            <person name="Johnson J."/>
            <person name="Nolan M."/>
            <person name="Tritt A."/>
            <person name="Barry K.W."/>
            <person name="Grigoriev I.V."/>
            <person name="Nagy L.G."/>
            <person name="Hibbett D."/>
            <person name="Henrissat B."/>
            <person name="Matheny P.B."/>
            <person name="Labbe J."/>
            <person name="Martin F.M."/>
        </authorList>
    </citation>
    <scope>NUCLEOTIDE SEQUENCE</scope>
    <source>
        <strain evidence="1">EC-137</strain>
    </source>
</reference>
<organism evidence="1 2">
    <name type="scientific">Vararia minispora EC-137</name>
    <dbReference type="NCBI Taxonomy" id="1314806"/>
    <lineage>
        <taxon>Eukaryota</taxon>
        <taxon>Fungi</taxon>
        <taxon>Dikarya</taxon>
        <taxon>Basidiomycota</taxon>
        <taxon>Agaricomycotina</taxon>
        <taxon>Agaricomycetes</taxon>
        <taxon>Russulales</taxon>
        <taxon>Lachnocladiaceae</taxon>
        <taxon>Vararia</taxon>
    </lineage>
</organism>
<evidence type="ECO:0000313" key="2">
    <source>
        <dbReference type="Proteomes" id="UP000814128"/>
    </source>
</evidence>
<name>A0ACB8QQX9_9AGAM</name>
<accession>A0ACB8QQX9</accession>
<keyword evidence="2" id="KW-1185">Reference proteome</keyword>
<evidence type="ECO:0000313" key="1">
    <source>
        <dbReference type="EMBL" id="KAI0034135.1"/>
    </source>
</evidence>
<protein>
    <submittedName>
        <fullName evidence="1">Uncharacterized protein</fullName>
    </submittedName>
</protein>
<comment type="caution">
    <text evidence="1">The sequence shown here is derived from an EMBL/GenBank/DDBJ whole genome shotgun (WGS) entry which is preliminary data.</text>
</comment>
<dbReference type="EMBL" id="MU273505">
    <property type="protein sequence ID" value="KAI0034135.1"/>
    <property type="molecule type" value="Genomic_DNA"/>
</dbReference>